<reference evidence="1" key="2">
    <citation type="submission" date="2018-08" db="UniProtKB">
        <authorList>
            <consortium name="EnsemblPlants"/>
        </authorList>
    </citation>
    <scope>IDENTIFICATION</scope>
    <source>
        <strain evidence="1">Yugu1</strain>
    </source>
</reference>
<organism evidence="1 2">
    <name type="scientific">Setaria italica</name>
    <name type="common">Foxtail millet</name>
    <name type="synonym">Panicum italicum</name>
    <dbReference type="NCBI Taxonomy" id="4555"/>
    <lineage>
        <taxon>Eukaryota</taxon>
        <taxon>Viridiplantae</taxon>
        <taxon>Streptophyta</taxon>
        <taxon>Embryophyta</taxon>
        <taxon>Tracheophyta</taxon>
        <taxon>Spermatophyta</taxon>
        <taxon>Magnoliopsida</taxon>
        <taxon>Liliopsida</taxon>
        <taxon>Poales</taxon>
        <taxon>Poaceae</taxon>
        <taxon>PACMAD clade</taxon>
        <taxon>Panicoideae</taxon>
        <taxon>Panicodae</taxon>
        <taxon>Paniceae</taxon>
        <taxon>Cenchrinae</taxon>
        <taxon>Setaria</taxon>
    </lineage>
</organism>
<keyword evidence="2" id="KW-1185">Reference proteome</keyword>
<evidence type="ECO:0000313" key="2">
    <source>
        <dbReference type="Proteomes" id="UP000004995"/>
    </source>
</evidence>
<dbReference type="InParanoid" id="K3YF27"/>
<dbReference type="AlphaFoldDB" id="K3YF27"/>
<reference evidence="2" key="1">
    <citation type="journal article" date="2012" name="Nat. Biotechnol.">
        <title>Reference genome sequence of the model plant Setaria.</title>
        <authorList>
            <person name="Bennetzen J.L."/>
            <person name="Schmutz J."/>
            <person name="Wang H."/>
            <person name="Percifield R."/>
            <person name="Hawkins J."/>
            <person name="Pontaroli A.C."/>
            <person name="Estep M."/>
            <person name="Feng L."/>
            <person name="Vaughn J.N."/>
            <person name="Grimwood J."/>
            <person name="Jenkins J."/>
            <person name="Barry K."/>
            <person name="Lindquist E."/>
            <person name="Hellsten U."/>
            <person name="Deshpande S."/>
            <person name="Wang X."/>
            <person name="Wu X."/>
            <person name="Mitros T."/>
            <person name="Triplett J."/>
            <person name="Yang X."/>
            <person name="Ye C.Y."/>
            <person name="Mauro-Herrera M."/>
            <person name="Wang L."/>
            <person name="Li P."/>
            <person name="Sharma M."/>
            <person name="Sharma R."/>
            <person name="Ronald P.C."/>
            <person name="Panaud O."/>
            <person name="Kellogg E.A."/>
            <person name="Brutnell T.P."/>
            <person name="Doust A.N."/>
            <person name="Tuskan G.A."/>
            <person name="Rokhsar D."/>
            <person name="Devos K.M."/>
        </authorList>
    </citation>
    <scope>NUCLEOTIDE SEQUENCE [LARGE SCALE GENOMIC DNA]</scope>
    <source>
        <strain evidence="2">cv. Yugu1</strain>
    </source>
</reference>
<sequence>MEGMLIFASNQESPPHSGKLVAMCWFTPGKGVWVEDCVK</sequence>
<dbReference type="EMBL" id="AGNK02004558">
    <property type="status" value="NOT_ANNOTATED_CDS"/>
    <property type="molecule type" value="Genomic_DNA"/>
</dbReference>
<dbReference type="Proteomes" id="UP000004995">
    <property type="component" value="Unassembled WGS sequence"/>
</dbReference>
<proteinExistence type="predicted"/>
<protein>
    <submittedName>
        <fullName evidence="1">Uncharacterized protein</fullName>
    </submittedName>
</protein>
<accession>K3YF27</accession>
<dbReference type="EnsemblPlants" id="KQK99627">
    <property type="protein sequence ID" value="KQK99627"/>
    <property type="gene ID" value="SETIT_012844mg"/>
</dbReference>
<dbReference type="Gramene" id="KQK99627">
    <property type="protein sequence ID" value="KQK99627"/>
    <property type="gene ID" value="SETIT_012844mg"/>
</dbReference>
<name>K3YF27_SETIT</name>
<dbReference type="HOGENOM" id="CLU_3320969_0_0_1"/>
<evidence type="ECO:0000313" key="1">
    <source>
        <dbReference type="EnsemblPlants" id="KQK99627"/>
    </source>
</evidence>